<dbReference type="EMBL" id="BGPR01003401">
    <property type="protein sequence ID" value="GBM87687.1"/>
    <property type="molecule type" value="Genomic_DNA"/>
</dbReference>
<organism evidence="2 3">
    <name type="scientific">Araneus ventricosus</name>
    <name type="common">Orbweaver spider</name>
    <name type="synonym">Epeira ventricosa</name>
    <dbReference type="NCBI Taxonomy" id="182803"/>
    <lineage>
        <taxon>Eukaryota</taxon>
        <taxon>Metazoa</taxon>
        <taxon>Ecdysozoa</taxon>
        <taxon>Arthropoda</taxon>
        <taxon>Chelicerata</taxon>
        <taxon>Arachnida</taxon>
        <taxon>Araneae</taxon>
        <taxon>Araneomorphae</taxon>
        <taxon>Entelegynae</taxon>
        <taxon>Araneoidea</taxon>
        <taxon>Araneidae</taxon>
        <taxon>Araneus</taxon>
    </lineage>
</organism>
<gene>
    <name evidence="2" type="ORF">AVEN_1146_1</name>
</gene>
<accession>A0A4Y2JC96</accession>
<feature type="region of interest" description="Disordered" evidence="1">
    <location>
        <begin position="87"/>
        <end position="113"/>
    </location>
</feature>
<dbReference type="AlphaFoldDB" id="A0A4Y2JC96"/>
<evidence type="ECO:0000256" key="1">
    <source>
        <dbReference type="SAM" id="MobiDB-lite"/>
    </source>
</evidence>
<comment type="caution">
    <text evidence="2">The sequence shown here is derived from an EMBL/GenBank/DDBJ whole genome shotgun (WGS) entry which is preliminary data.</text>
</comment>
<evidence type="ECO:0000313" key="2">
    <source>
        <dbReference type="EMBL" id="GBM87687.1"/>
    </source>
</evidence>
<keyword evidence="3" id="KW-1185">Reference proteome</keyword>
<sequence length="113" mass="12972">MFLALVTGKDQDFSEFDKRQFVMARRHQTDISETAKLFGCSRATVVGINKKCINDSETSSSRQKFDNPHFTKDSGYRRLPCLIKRNWDSLGAPRNKKSHKEMNTKKSNQSGKI</sequence>
<proteinExistence type="predicted"/>
<dbReference type="Proteomes" id="UP000499080">
    <property type="component" value="Unassembled WGS sequence"/>
</dbReference>
<reference evidence="2 3" key="1">
    <citation type="journal article" date="2019" name="Sci. Rep.">
        <title>Orb-weaving spider Araneus ventricosus genome elucidates the spidroin gene catalogue.</title>
        <authorList>
            <person name="Kono N."/>
            <person name="Nakamura H."/>
            <person name="Ohtoshi R."/>
            <person name="Moran D.A.P."/>
            <person name="Shinohara A."/>
            <person name="Yoshida Y."/>
            <person name="Fujiwara M."/>
            <person name="Mori M."/>
            <person name="Tomita M."/>
            <person name="Arakawa K."/>
        </authorList>
    </citation>
    <scope>NUCLEOTIDE SEQUENCE [LARGE SCALE GENOMIC DNA]</scope>
</reference>
<evidence type="ECO:0000313" key="3">
    <source>
        <dbReference type="Proteomes" id="UP000499080"/>
    </source>
</evidence>
<name>A0A4Y2JC96_ARAVE</name>
<protein>
    <submittedName>
        <fullName evidence="2">Uncharacterized protein</fullName>
    </submittedName>
</protein>